<name>A0A644ZLN8_9ZZZZ</name>
<gene>
    <name evidence="1" type="ORF">SDC9_87439</name>
</gene>
<dbReference type="EMBL" id="VSSQ01009130">
    <property type="protein sequence ID" value="MPM40791.1"/>
    <property type="molecule type" value="Genomic_DNA"/>
</dbReference>
<dbReference type="AlphaFoldDB" id="A0A644ZLN8"/>
<dbReference type="CDD" id="cd20745">
    <property type="entry name" value="FIX_RhsA_AHH_HNH-like"/>
    <property type="match status" value="1"/>
</dbReference>
<proteinExistence type="predicted"/>
<evidence type="ECO:0000313" key="1">
    <source>
        <dbReference type="EMBL" id="MPM40791.1"/>
    </source>
</evidence>
<sequence length="173" mass="18423">MRFGGGPDSPYKWKFWPNNSAYLEAPVAEIVAPSGQGGGWLDNIQTGLDVAGIADPTGIVDGVNALIYAGRGQWGNAGISALAIIPYIGDVGKAGRLGAKATGLSYELITRAAKGADGGLSRHVIERLDGDVISKTHQVFKDGKIIHQHQNHIGTYGTIRTFPEEWLLFPTIK</sequence>
<accession>A0A644ZLN8</accession>
<organism evidence="1">
    <name type="scientific">bioreactor metagenome</name>
    <dbReference type="NCBI Taxonomy" id="1076179"/>
    <lineage>
        <taxon>unclassified sequences</taxon>
        <taxon>metagenomes</taxon>
        <taxon>ecological metagenomes</taxon>
    </lineage>
</organism>
<reference evidence="1" key="1">
    <citation type="submission" date="2019-08" db="EMBL/GenBank/DDBJ databases">
        <authorList>
            <person name="Kucharzyk K."/>
            <person name="Murdoch R.W."/>
            <person name="Higgins S."/>
            <person name="Loffler F."/>
        </authorList>
    </citation>
    <scope>NUCLEOTIDE SEQUENCE</scope>
</reference>
<protein>
    <submittedName>
        <fullName evidence="1">Uncharacterized protein</fullName>
    </submittedName>
</protein>
<comment type="caution">
    <text evidence="1">The sequence shown here is derived from an EMBL/GenBank/DDBJ whole genome shotgun (WGS) entry which is preliminary data.</text>
</comment>